<evidence type="ECO:0000256" key="7">
    <source>
        <dbReference type="PIRSR" id="PIRSR000025-2"/>
    </source>
</evidence>
<dbReference type="PROSITE" id="PS51007">
    <property type="entry name" value="CYTC"/>
    <property type="match status" value="1"/>
</dbReference>
<dbReference type="PANTHER" id="PTHR37823">
    <property type="entry name" value="CYTOCHROME C-553-LIKE"/>
    <property type="match status" value="1"/>
</dbReference>
<feature type="binding site" description="axial binding residue" evidence="7">
    <location>
        <position position="95"/>
    </location>
    <ligand>
        <name>heme c</name>
        <dbReference type="ChEBI" id="CHEBI:61717"/>
    </ligand>
    <ligandPart>
        <name>Fe</name>
        <dbReference type="ChEBI" id="CHEBI:18248"/>
    </ligandPart>
</feature>
<evidence type="ECO:0000256" key="3">
    <source>
        <dbReference type="ARBA" id="ARBA00022723"/>
    </source>
</evidence>
<dbReference type="OrthoDB" id="7933886at2"/>
<dbReference type="STRING" id="1305675.BFG57_11810"/>
<evidence type="ECO:0000259" key="9">
    <source>
        <dbReference type="PROSITE" id="PS51007"/>
    </source>
</evidence>
<dbReference type="AlphaFoldDB" id="A0A1E5LI37"/>
<dbReference type="GO" id="GO:0016020">
    <property type="term" value="C:membrane"/>
    <property type="evidence" value="ECO:0007669"/>
    <property type="project" value="InterPro"/>
</dbReference>
<evidence type="ECO:0000256" key="2">
    <source>
        <dbReference type="ARBA" id="ARBA00022617"/>
    </source>
</evidence>
<keyword evidence="1" id="KW-0813">Transport</keyword>
<evidence type="ECO:0000313" key="11">
    <source>
        <dbReference type="Proteomes" id="UP000095209"/>
    </source>
</evidence>
<dbReference type="InterPro" id="IPR051811">
    <property type="entry name" value="Cytochrome_c550/c551-like"/>
</dbReference>
<organism evidence="10 11">
    <name type="scientific">Bacillus solimangrovi</name>
    <dbReference type="NCBI Taxonomy" id="1305675"/>
    <lineage>
        <taxon>Bacteria</taxon>
        <taxon>Bacillati</taxon>
        <taxon>Bacillota</taxon>
        <taxon>Bacilli</taxon>
        <taxon>Bacillales</taxon>
        <taxon>Bacillaceae</taxon>
        <taxon>Bacillus</taxon>
    </lineage>
</organism>
<keyword evidence="5 7" id="KW-0408">Iron</keyword>
<dbReference type="GO" id="GO:0020037">
    <property type="term" value="F:heme binding"/>
    <property type="evidence" value="ECO:0007669"/>
    <property type="project" value="InterPro"/>
</dbReference>
<comment type="caution">
    <text evidence="10">The sequence shown here is derived from an EMBL/GenBank/DDBJ whole genome shotgun (WGS) entry which is preliminary data.</text>
</comment>
<protein>
    <recommendedName>
        <fullName evidence="9">Cytochrome c domain-containing protein</fullName>
    </recommendedName>
</protein>
<accession>A0A1E5LI37</accession>
<name>A0A1E5LI37_9BACI</name>
<evidence type="ECO:0000256" key="4">
    <source>
        <dbReference type="ARBA" id="ARBA00022982"/>
    </source>
</evidence>
<dbReference type="GO" id="GO:0009055">
    <property type="term" value="F:electron transfer activity"/>
    <property type="evidence" value="ECO:0007669"/>
    <property type="project" value="InterPro"/>
</dbReference>
<dbReference type="NCBIfam" id="NF045773">
    <property type="entry name" value="cytochro_C550"/>
    <property type="match status" value="1"/>
</dbReference>
<dbReference type="Pfam" id="PF13442">
    <property type="entry name" value="Cytochrome_CBB3"/>
    <property type="match status" value="1"/>
</dbReference>
<evidence type="ECO:0000256" key="8">
    <source>
        <dbReference type="SAM" id="Phobius"/>
    </source>
</evidence>
<dbReference type="InterPro" id="IPR036909">
    <property type="entry name" value="Cyt_c-like_dom_sf"/>
</dbReference>
<dbReference type="Gene3D" id="1.10.760.10">
    <property type="entry name" value="Cytochrome c-like domain"/>
    <property type="match status" value="1"/>
</dbReference>
<dbReference type="PANTHER" id="PTHR37823:SF2">
    <property type="entry name" value="CYTOCHROME C-550"/>
    <property type="match status" value="1"/>
</dbReference>
<feature type="binding site" description="covalent" evidence="6">
    <location>
        <position position="59"/>
    </location>
    <ligand>
        <name>heme c</name>
        <dbReference type="ChEBI" id="CHEBI:61717"/>
    </ligand>
</feature>
<keyword evidence="8" id="KW-1133">Transmembrane helix</keyword>
<evidence type="ECO:0000256" key="1">
    <source>
        <dbReference type="ARBA" id="ARBA00022448"/>
    </source>
</evidence>
<keyword evidence="2 6" id="KW-0349">Heme</keyword>
<feature type="domain" description="Cytochrome c" evidence="9">
    <location>
        <begin position="43"/>
        <end position="116"/>
    </location>
</feature>
<dbReference type="InterPro" id="IPR009056">
    <property type="entry name" value="Cyt_c-like_dom"/>
</dbReference>
<keyword evidence="8" id="KW-0812">Transmembrane</keyword>
<evidence type="ECO:0000256" key="5">
    <source>
        <dbReference type="ARBA" id="ARBA00023004"/>
    </source>
</evidence>
<keyword evidence="11" id="KW-1185">Reference proteome</keyword>
<feature type="binding site" description="covalent" evidence="6">
    <location>
        <position position="56"/>
    </location>
    <ligand>
        <name>heme c</name>
        <dbReference type="ChEBI" id="CHEBI:61717"/>
    </ligand>
</feature>
<evidence type="ECO:0000313" key="10">
    <source>
        <dbReference type="EMBL" id="OEH93716.1"/>
    </source>
</evidence>
<comment type="PTM">
    <text evidence="6">Binds 1 heme c group covalently per subunit.</text>
</comment>
<keyword evidence="3 7" id="KW-0479">Metal-binding</keyword>
<keyword evidence="4" id="KW-0249">Electron transport</keyword>
<dbReference type="GO" id="GO:0005506">
    <property type="term" value="F:iron ion binding"/>
    <property type="evidence" value="ECO:0007669"/>
    <property type="project" value="InterPro"/>
</dbReference>
<feature type="binding site" description="axial binding residue" evidence="7">
    <location>
        <position position="60"/>
    </location>
    <ligand>
        <name>heme c</name>
        <dbReference type="ChEBI" id="CHEBI:61717"/>
    </ligand>
    <ligandPart>
        <name>Fe</name>
        <dbReference type="ChEBI" id="CHEBI:18248"/>
    </ligandPart>
</feature>
<feature type="transmembrane region" description="Helical" evidence="8">
    <location>
        <begin position="6"/>
        <end position="28"/>
    </location>
</feature>
<dbReference type="PIRSF" id="PIRSF000025">
    <property type="entry name" value="Cytc_Bsub_c550"/>
    <property type="match status" value="1"/>
</dbReference>
<dbReference type="SUPFAM" id="SSF46626">
    <property type="entry name" value="Cytochrome c"/>
    <property type="match status" value="1"/>
</dbReference>
<keyword evidence="8" id="KW-0472">Membrane</keyword>
<reference evidence="10 11" key="1">
    <citation type="submission" date="2016-08" db="EMBL/GenBank/DDBJ databases">
        <title>Genome of Bacillus solimangrovi GH2-4.</title>
        <authorList>
            <person name="Lim S."/>
            <person name="Kim B.-C."/>
        </authorList>
    </citation>
    <scope>NUCLEOTIDE SEQUENCE [LARGE SCALE GENOMIC DNA]</scope>
    <source>
        <strain evidence="10 11">GH2-4</strain>
    </source>
</reference>
<dbReference type="InterPro" id="IPR012218">
    <property type="entry name" value="Cyt_c_BACSU-c550-type"/>
</dbReference>
<evidence type="ECO:0000256" key="6">
    <source>
        <dbReference type="PIRSR" id="PIRSR000025-1"/>
    </source>
</evidence>
<gene>
    <name evidence="10" type="ORF">BFG57_11810</name>
</gene>
<dbReference type="Proteomes" id="UP000095209">
    <property type="component" value="Unassembled WGS sequence"/>
</dbReference>
<proteinExistence type="predicted"/>
<sequence length="116" mass="11808">MNRNPIVPYLITMALGIILIIGLSGYGLSNPPGEGGEAAEEQATPSNPEEIYAASCVSCHGNDLEGGVGPALVDVGSRLSADEIKGVIENGQGSMPGGLAQGEAATMLAEWLAEKK</sequence>
<dbReference type="RefSeq" id="WP_069716291.1">
    <property type="nucleotide sequence ID" value="NZ_MJEH01000010.1"/>
</dbReference>
<dbReference type="InterPro" id="IPR054780">
    <property type="entry name" value="Cytochro_C550_firm"/>
</dbReference>
<dbReference type="EMBL" id="MJEH01000010">
    <property type="protein sequence ID" value="OEH93716.1"/>
    <property type="molecule type" value="Genomic_DNA"/>
</dbReference>